<evidence type="ECO:0000313" key="2">
    <source>
        <dbReference type="Proteomes" id="UP001224428"/>
    </source>
</evidence>
<evidence type="ECO:0008006" key="3">
    <source>
        <dbReference type="Google" id="ProtNLM"/>
    </source>
</evidence>
<dbReference type="RefSeq" id="WP_283827140.1">
    <property type="nucleotide sequence ID" value="NZ_JASDDP010000008.1"/>
</dbReference>
<proteinExistence type="predicted"/>
<dbReference type="EMBL" id="JASDDP010000008">
    <property type="protein sequence ID" value="MDJ1645616.1"/>
    <property type="molecule type" value="Genomic_DNA"/>
</dbReference>
<reference evidence="1" key="1">
    <citation type="submission" date="2023-05" db="EMBL/GenBank/DDBJ databases">
        <title>Mycoplasma phocimorsus sp. nov., isolated from Scandinavian patients with seal finger or septic arthritis after contact with seals.</title>
        <authorList>
            <person name="Skafte-Holm A."/>
            <person name="Pedersen T.R."/>
            <person name="Froelund M."/>
            <person name="Stegger M."/>
            <person name="Qvortrup K."/>
            <person name="Michaels D.L."/>
            <person name="Brown D.R."/>
            <person name="Jensen J.S."/>
        </authorList>
    </citation>
    <scope>NUCLEOTIDE SEQUENCE</scope>
    <source>
        <strain evidence="1">M5725</strain>
    </source>
</reference>
<organism evidence="1 2">
    <name type="scientific">Mycoplasma phocimorsus</name>
    <dbReference type="NCBI Taxonomy" id="3045839"/>
    <lineage>
        <taxon>Bacteria</taxon>
        <taxon>Bacillati</taxon>
        <taxon>Mycoplasmatota</taxon>
        <taxon>Mollicutes</taxon>
        <taxon>Mycoplasmataceae</taxon>
        <taxon>Mycoplasma</taxon>
    </lineage>
</organism>
<keyword evidence="2" id="KW-1185">Reference proteome</keyword>
<gene>
    <name evidence="1" type="ORF">QLQ80_00730</name>
</gene>
<name>A0AAJ1PRP8_9MOLU</name>
<dbReference type="AlphaFoldDB" id="A0AAJ1PRP8"/>
<evidence type="ECO:0000313" key="1">
    <source>
        <dbReference type="EMBL" id="MDJ1645616.1"/>
    </source>
</evidence>
<dbReference type="Proteomes" id="UP001224428">
    <property type="component" value="Unassembled WGS sequence"/>
</dbReference>
<protein>
    <recommendedName>
        <fullName evidence="3">IS3 family transposase</fullName>
    </recommendedName>
</protein>
<sequence length="103" mass="12465">MKTKEYHNILINAFASHKKVYKRVRLSQFIAKKHNIYINLRTLGRDMNRLCLKCEIKRKRKERENKDITAKFENIVNRDYNNNQNRNIYATDVTYIEGTRDSK</sequence>
<accession>A0AAJ1PRP8</accession>
<comment type="caution">
    <text evidence="1">The sequence shown here is derived from an EMBL/GenBank/DDBJ whole genome shotgun (WGS) entry which is preliminary data.</text>
</comment>